<dbReference type="Proteomes" id="UP001596512">
    <property type="component" value="Unassembled WGS sequence"/>
</dbReference>
<comment type="caution">
    <text evidence="2">The sequence shown here is derived from an EMBL/GenBank/DDBJ whole genome shotgun (WGS) entry which is preliminary data.</text>
</comment>
<evidence type="ECO:0000259" key="1">
    <source>
        <dbReference type="Pfam" id="PF04149"/>
    </source>
</evidence>
<evidence type="ECO:0000313" key="2">
    <source>
        <dbReference type="EMBL" id="MFC7612625.1"/>
    </source>
</evidence>
<dbReference type="EMBL" id="JBHTEY010000004">
    <property type="protein sequence ID" value="MFC7612625.1"/>
    <property type="molecule type" value="Genomic_DNA"/>
</dbReference>
<sequence length="57" mass="6145">MDLSTAKWRKSSRSTGQGQCVELAVSDERAAVRDSKNPGGGVLLVPLVAIRTLLHRL</sequence>
<protein>
    <submittedName>
        <fullName evidence="2">DUF397 domain-containing protein</fullName>
    </submittedName>
</protein>
<dbReference type="InterPro" id="IPR007278">
    <property type="entry name" value="DUF397"/>
</dbReference>
<name>A0ABW2THV2_9PSEU</name>
<evidence type="ECO:0000313" key="3">
    <source>
        <dbReference type="Proteomes" id="UP001596512"/>
    </source>
</evidence>
<reference evidence="3" key="1">
    <citation type="journal article" date="2019" name="Int. J. Syst. Evol. Microbiol.">
        <title>The Global Catalogue of Microorganisms (GCM) 10K type strain sequencing project: providing services to taxonomists for standard genome sequencing and annotation.</title>
        <authorList>
            <consortium name="The Broad Institute Genomics Platform"/>
            <consortium name="The Broad Institute Genome Sequencing Center for Infectious Disease"/>
            <person name="Wu L."/>
            <person name="Ma J."/>
        </authorList>
    </citation>
    <scope>NUCLEOTIDE SEQUENCE [LARGE SCALE GENOMIC DNA]</scope>
    <source>
        <strain evidence="3">JCM 17695</strain>
    </source>
</reference>
<keyword evidence="3" id="KW-1185">Reference proteome</keyword>
<feature type="domain" description="DUF397" evidence="1">
    <location>
        <begin position="6"/>
        <end position="55"/>
    </location>
</feature>
<accession>A0ABW2THV2</accession>
<gene>
    <name evidence="2" type="ORF">ACFQV2_02135</name>
</gene>
<dbReference type="Pfam" id="PF04149">
    <property type="entry name" value="DUF397"/>
    <property type="match status" value="1"/>
</dbReference>
<proteinExistence type="predicted"/>
<organism evidence="2 3">
    <name type="scientific">Actinokineospora soli</name>
    <dbReference type="NCBI Taxonomy" id="1048753"/>
    <lineage>
        <taxon>Bacteria</taxon>
        <taxon>Bacillati</taxon>
        <taxon>Actinomycetota</taxon>
        <taxon>Actinomycetes</taxon>
        <taxon>Pseudonocardiales</taxon>
        <taxon>Pseudonocardiaceae</taxon>
        <taxon>Actinokineospora</taxon>
    </lineage>
</organism>